<dbReference type="Pfam" id="PF10363">
    <property type="entry name" value="RTP1_C1"/>
    <property type="match status" value="1"/>
</dbReference>
<dbReference type="AlphaFoldDB" id="A0A9Q1HE04"/>
<feature type="domain" description="TANGO6 N-terminal" evidence="6">
    <location>
        <begin position="47"/>
        <end position="141"/>
    </location>
</feature>
<dbReference type="GO" id="GO:0009306">
    <property type="term" value="P:protein secretion"/>
    <property type="evidence" value="ECO:0007669"/>
    <property type="project" value="TreeGrafter"/>
</dbReference>
<dbReference type="OrthoDB" id="39591at2759"/>
<evidence type="ECO:0000313" key="7">
    <source>
        <dbReference type="EMBL" id="KAJ8042495.1"/>
    </source>
</evidence>
<evidence type="ECO:0000259" key="6">
    <source>
        <dbReference type="Pfam" id="PF25267"/>
    </source>
</evidence>
<evidence type="ECO:0000259" key="4">
    <source>
        <dbReference type="Pfam" id="PF10363"/>
    </source>
</evidence>
<protein>
    <submittedName>
        <fullName evidence="7">Transport and Golgi organization protein 6-like</fullName>
    </submittedName>
</protein>
<reference evidence="7" key="1">
    <citation type="submission" date="2021-10" db="EMBL/GenBank/DDBJ databases">
        <title>Tropical sea cucumber genome reveals ecological adaptation and Cuvierian tubules defense mechanism.</title>
        <authorList>
            <person name="Chen T."/>
        </authorList>
    </citation>
    <scope>NUCLEOTIDE SEQUENCE</scope>
    <source>
        <strain evidence="7">Nanhai2018</strain>
        <tissue evidence="7">Muscle</tissue>
    </source>
</reference>
<dbReference type="InterPro" id="IPR057347">
    <property type="entry name" value="TANGO6_N"/>
</dbReference>
<dbReference type="InterPro" id="IPR016024">
    <property type="entry name" value="ARM-type_fold"/>
</dbReference>
<dbReference type="Pfam" id="PF25267">
    <property type="entry name" value="TANGO6_N"/>
    <property type="match status" value="1"/>
</dbReference>
<dbReference type="InterPro" id="IPR019451">
    <property type="entry name" value="Rtp1_C1"/>
</dbReference>
<comment type="similarity">
    <text evidence="1">Belongs to the Tango6 family.</text>
</comment>
<dbReference type="SUPFAM" id="SSF48371">
    <property type="entry name" value="ARM repeat"/>
    <property type="match status" value="1"/>
</dbReference>
<dbReference type="EMBL" id="JAIZAY010000005">
    <property type="protein sequence ID" value="KAJ8042495.1"/>
    <property type="molecule type" value="Genomic_DNA"/>
</dbReference>
<feature type="domain" description="TANGO6 HEAT repeat" evidence="5">
    <location>
        <begin position="143"/>
        <end position="411"/>
    </location>
</feature>
<dbReference type="Gene3D" id="1.25.10.10">
    <property type="entry name" value="Leucine-rich Repeat Variant"/>
    <property type="match status" value="1"/>
</dbReference>
<dbReference type="Proteomes" id="UP001152320">
    <property type="component" value="Chromosome 5"/>
</dbReference>
<organism evidence="7 8">
    <name type="scientific">Holothuria leucospilota</name>
    <name type="common">Black long sea cucumber</name>
    <name type="synonym">Mertensiothuria leucospilota</name>
    <dbReference type="NCBI Taxonomy" id="206669"/>
    <lineage>
        <taxon>Eukaryota</taxon>
        <taxon>Metazoa</taxon>
        <taxon>Echinodermata</taxon>
        <taxon>Eleutherozoa</taxon>
        <taxon>Echinozoa</taxon>
        <taxon>Holothuroidea</taxon>
        <taxon>Aspidochirotacea</taxon>
        <taxon>Aspidochirotida</taxon>
        <taxon>Holothuriidae</taxon>
        <taxon>Holothuria</taxon>
    </lineage>
</organism>
<dbReference type="InterPro" id="IPR019414">
    <property type="entry name" value="Rtp1_C2"/>
</dbReference>
<evidence type="ECO:0000259" key="5">
    <source>
        <dbReference type="Pfam" id="PF23565"/>
    </source>
</evidence>
<dbReference type="PANTHER" id="PTHR20959:SF1">
    <property type="entry name" value="TRANSPORT AND GOLGI ORGANIZATION PROTEIN 6 HOMOLOG"/>
    <property type="match status" value="1"/>
</dbReference>
<dbReference type="InterPro" id="IPR011989">
    <property type="entry name" value="ARM-like"/>
</dbReference>
<feature type="domain" description="RNA polymerase II assembly factor Rtp1 C-terminal" evidence="3">
    <location>
        <begin position="907"/>
        <end position="937"/>
    </location>
</feature>
<gene>
    <name evidence="7" type="ORF">HOLleu_13562</name>
</gene>
<sequence length="958" mass="106466">MVPSIGGVILTKHLGDIMSSLLQILHQPRCPAQETEKDLSSCQRNNVLAGVMGTSVATHATKLTEASHLQIPACREEFCQKNLSRLLDHAYQPAVMRELLILQGGPGGTGKKRTGKKASSNPLPKAPEWLSEVCAELLMQRVMNQQGVQCLLRAVLDISGISNQTKTSASLDWRKCDAVASILTNFPSSSVKTEAYFKAVCPQISELLNFDDQLILQQVLRVCCTCIQAMILKYPQLAHSCLINPLQAPFLKTLQTSSLPDDVHDQMVTIATEAEMAQCVENLYKVYLEGSEPRSSLQETLHQILLPLFQLYCSTKDSIWVLRPAIEKLLTVALQSCDHSTAVDLLAYVTQVKGHSKHPPMHQDITFTLGSSGGVVTLYNPLRSSDERFTDFVFDGEQSAVCCAELLQEGKGKLDSVAADFFILVLQELSAVLEKSPQTSIETSEKPETVLLEVELNQIRGISLIQHSLRVLSLVSLLSERLGPTVLQSLDHMIAFAHSTLERACKHMEGKTESSEGFEAETVMFAFGLLSAIIGGGTEKKISLENRNSLMGLVHLLERISKQHPSETLREMATGLHIAIATHGAVQSDSIAEIMQNLKTKDTSFKEKVRNSGAEDTSGKTNEKVIASCGGGKEERNKDSERKMEIEQKNENITNKMPTEEKCNKDIHKEKVNLPDDRTREEIVYRKGKKQDLGAKEFDQAFEELFDPLVPVRGHALIALSRLLQQKDAKALQKQETLLNLFLEHLAHEDSYIYLTAVNALVSLADRFPEQVITCLCDEYSLDKENKSKVKRTVETRLKLGEALVKATRSLGEMAPHYSKPLLNAFLSRTHDEDGDIRASSLSNLGEICQLLKFSVSGSIQEIFNCLTSILQSDTEIAVRRACVLVISLLLRGLGTNALEVLENEMRDLYRLLKLLIAREKDDVVLLHIQLALEELDIIMKKYLFPQESLRKKIVALP</sequence>
<evidence type="ECO:0000256" key="1">
    <source>
        <dbReference type="ARBA" id="ARBA00005724"/>
    </source>
</evidence>
<name>A0A9Q1HE04_HOLLE</name>
<accession>A0A9Q1HE04</accession>
<evidence type="ECO:0000313" key="8">
    <source>
        <dbReference type="Proteomes" id="UP001152320"/>
    </source>
</evidence>
<dbReference type="PANTHER" id="PTHR20959">
    <property type="entry name" value="TRANSPORT AND GOLGI ORGANIZATION PROTEIN 6 FAMILY MEMBER"/>
    <property type="match status" value="1"/>
</dbReference>
<proteinExistence type="inferred from homology"/>
<feature type="domain" description="RNA polymerase II assembly factor Rtp1 C-terminal" evidence="4">
    <location>
        <begin position="698"/>
        <end position="814"/>
    </location>
</feature>
<feature type="region of interest" description="Disordered" evidence="2">
    <location>
        <begin position="607"/>
        <end position="643"/>
    </location>
</feature>
<feature type="compositionally biased region" description="Basic and acidic residues" evidence="2">
    <location>
        <begin position="632"/>
        <end position="643"/>
    </location>
</feature>
<keyword evidence="8" id="KW-1185">Reference proteome</keyword>
<evidence type="ECO:0000256" key="2">
    <source>
        <dbReference type="SAM" id="MobiDB-lite"/>
    </source>
</evidence>
<dbReference type="InterPro" id="IPR039600">
    <property type="entry name" value="TANGO6/Rtp1"/>
</dbReference>
<dbReference type="Pfam" id="PF10304">
    <property type="entry name" value="RTP1_C2"/>
    <property type="match status" value="1"/>
</dbReference>
<dbReference type="InterPro" id="IPR057407">
    <property type="entry name" value="HEAT_TANGO6"/>
</dbReference>
<evidence type="ECO:0000259" key="3">
    <source>
        <dbReference type="Pfam" id="PF10304"/>
    </source>
</evidence>
<comment type="caution">
    <text evidence="7">The sequence shown here is derived from an EMBL/GenBank/DDBJ whole genome shotgun (WGS) entry which is preliminary data.</text>
</comment>
<dbReference type="Pfam" id="PF23565">
    <property type="entry name" value="ARM_TANGO6"/>
    <property type="match status" value="1"/>
</dbReference>